<sequence>MRVQGAGSPDQALPGVVGKQGGGLVQRAGGVAVAVGLDLLSPARGGGDQLREDRDESAGQVGVLDELAQERGELPLVDVGSAQVVLDLLEGELDDADEARMRSRRLRVTGGLGCGW</sequence>
<protein>
    <submittedName>
        <fullName evidence="1">Uncharacterized protein</fullName>
    </submittedName>
</protein>
<dbReference type="EMBL" id="BAAAID010000005">
    <property type="protein sequence ID" value="GAA0919969.1"/>
    <property type="molecule type" value="Genomic_DNA"/>
</dbReference>
<reference evidence="1 2" key="1">
    <citation type="journal article" date="2019" name="Int. J. Syst. Evol. Microbiol.">
        <title>The Global Catalogue of Microorganisms (GCM) 10K type strain sequencing project: providing services to taxonomists for standard genome sequencing and annotation.</title>
        <authorList>
            <consortium name="The Broad Institute Genomics Platform"/>
            <consortium name="The Broad Institute Genome Sequencing Center for Infectious Disease"/>
            <person name="Wu L."/>
            <person name="Ma J."/>
        </authorList>
    </citation>
    <scope>NUCLEOTIDE SEQUENCE [LARGE SCALE GENOMIC DNA]</scope>
    <source>
        <strain evidence="1 2">JCM 11444</strain>
    </source>
</reference>
<evidence type="ECO:0000313" key="2">
    <source>
        <dbReference type="Proteomes" id="UP001500418"/>
    </source>
</evidence>
<gene>
    <name evidence="1" type="ORF">GCM10009575_012420</name>
</gene>
<accession>A0ABN1NZP9</accession>
<organism evidence="1 2">
    <name type="scientific">Streptomyces rhizosphaericus</name>
    <dbReference type="NCBI Taxonomy" id="114699"/>
    <lineage>
        <taxon>Bacteria</taxon>
        <taxon>Bacillati</taxon>
        <taxon>Actinomycetota</taxon>
        <taxon>Actinomycetes</taxon>
        <taxon>Kitasatosporales</taxon>
        <taxon>Streptomycetaceae</taxon>
        <taxon>Streptomyces</taxon>
        <taxon>Streptomyces violaceusniger group</taxon>
    </lineage>
</organism>
<evidence type="ECO:0000313" key="1">
    <source>
        <dbReference type="EMBL" id="GAA0919969.1"/>
    </source>
</evidence>
<comment type="caution">
    <text evidence="1">The sequence shown here is derived from an EMBL/GenBank/DDBJ whole genome shotgun (WGS) entry which is preliminary data.</text>
</comment>
<name>A0ABN1NZP9_9ACTN</name>
<keyword evidence="2" id="KW-1185">Reference proteome</keyword>
<dbReference type="Proteomes" id="UP001500418">
    <property type="component" value="Unassembled WGS sequence"/>
</dbReference>
<proteinExistence type="predicted"/>